<reference evidence="1 2" key="1">
    <citation type="submission" date="2014-04" db="EMBL/GenBank/DDBJ databases">
        <authorList>
            <consortium name="DOE Joint Genome Institute"/>
            <person name="Kuo A."/>
            <person name="Kohler A."/>
            <person name="Jargeat P."/>
            <person name="Nagy L.G."/>
            <person name="Floudas D."/>
            <person name="Copeland A."/>
            <person name="Barry K.W."/>
            <person name="Cichocki N."/>
            <person name="Veneault-Fourrey C."/>
            <person name="LaButti K."/>
            <person name="Lindquist E.A."/>
            <person name="Lipzen A."/>
            <person name="Lundell T."/>
            <person name="Morin E."/>
            <person name="Murat C."/>
            <person name="Sun H."/>
            <person name="Tunlid A."/>
            <person name="Henrissat B."/>
            <person name="Grigoriev I.V."/>
            <person name="Hibbett D.S."/>
            <person name="Martin F."/>
            <person name="Nordberg H.P."/>
            <person name="Cantor M.N."/>
            <person name="Hua S.X."/>
        </authorList>
    </citation>
    <scope>NUCLEOTIDE SEQUENCE [LARGE SCALE GENOMIC DNA]</scope>
    <source>
        <strain evidence="1 2">Ve08.2h10</strain>
    </source>
</reference>
<dbReference type="EMBL" id="KN826047">
    <property type="protein sequence ID" value="KIK80320.1"/>
    <property type="molecule type" value="Genomic_DNA"/>
</dbReference>
<accession>A0A0D0DNR8</accession>
<dbReference type="InParanoid" id="A0A0D0DNR8"/>
<proteinExistence type="predicted"/>
<dbReference type="Proteomes" id="UP000054538">
    <property type="component" value="Unassembled WGS sequence"/>
</dbReference>
<evidence type="ECO:0000313" key="1">
    <source>
        <dbReference type="EMBL" id="KIK80320.1"/>
    </source>
</evidence>
<evidence type="ECO:0000313" key="2">
    <source>
        <dbReference type="Proteomes" id="UP000054538"/>
    </source>
</evidence>
<sequence length="86" mass="9739">MTQAVVASWPLRIQKDRGTKRHEAETNFPSGVNVASAYFLMDHLVATFQILTPEIRLVHGVSRCESMITSTCKWRTLIVQTTHVRA</sequence>
<dbReference type="HOGENOM" id="CLU_2498499_0_0_1"/>
<name>A0A0D0DNR8_9AGAM</name>
<protein>
    <submittedName>
        <fullName evidence="1">Uncharacterized protein</fullName>
    </submittedName>
</protein>
<reference evidence="2" key="2">
    <citation type="submission" date="2015-01" db="EMBL/GenBank/DDBJ databases">
        <title>Evolutionary Origins and Diversification of the Mycorrhizal Mutualists.</title>
        <authorList>
            <consortium name="DOE Joint Genome Institute"/>
            <consortium name="Mycorrhizal Genomics Consortium"/>
            <person name="Kohler A."/>
            <person name="Kuo A."/>
            <person name="Nagy L.G."/>
            <person name="Floudas D."/>
            <person name="Copeland A."/>
            <person name="Barry K.W."/>
            <person name="Cichocki N."/>
            <person name="Veneault-Fourrey C."/>
            <person name="LaButti K."/>
            <person name="Lindquist E.A."/>
            <person name="Lipzen A."/>
            <person name="Lundell T."/>
            <person name="Morin E."/>
            <person name="Murat C."/>
            <person name="Riley R."/>
            <person name="Ohm R."/>
            <person name="Sun H."/>
            <person name="Tunlid A."/>
            <person name="Henrissat B."/>
            <person name="Grigoriev I.V."/>
            <person name="Hibbett D.S."/>
            <person name="Martin F."/>
        </authorList>
    </citation>
    <scope>NUCLEOTIDE SEQUENCE [LARGE SCALE GENOMIC DNA]</scope>
    <source>
        <strain evidence="2">Ve08.2h10</strain>
    </source>
</reference>
<gene>
    <name evidence="1" type="ORF">PAXRUDRAFT_240718</name>
</gene>
<keyword evidence="2" id="KW-1185">Reference proteome</keyword>
<dbReference type="AlphaFoldDB" id="A0A0D0DNR8"/>
<organism evidence="1 2">
    <name type="scientific">Paxillus rubicundulus Ve08.2h10</name>
    <dbReference type="NCBI Taxonomy" id="930991"/>
    <lineage>
        <taxon>Eukaryota</taxon>
        <taxon>Fungi</taxon>
        <taxon>Dikarya</taxon>
        <taxon>Basidiomycota</taxon>
        <taxon>Agaricomycotina</taxon>
        <taxon>Agaricomycetes</taxon>
        <taxon>Agaricomycetidae</taxon>
        <taxon>Boletales</taxon>
        <taxon>Paxilineae</taxon>
        <taxon>Paxillaceae</taxon>
        <taxon>Paxillus</taxon>
    </lineage>
</organism>